<feature type="binding site" evidence="4">
    <location>
        <position position="77"/>
    </location>
    <ligand>
        <name>Fe cation</name>
        <dbReference type="ChEBI" id="CHEBI:24875"/>
        <label>2</label>
    </ligand>
</feature>
<dbReference type="PANTHER" id="PTHR37164">
    <property type="entry name" value="BACTERIOHEMERYTHRIN"/>
    <property type="match status" value="1"/>
</dbReference>
<dbReference type="NCBIfam" id="TIGR00058">
    <property type="entry name" value="Hemerythrin"/>
    <property type="match status" value="1"/>
</dbReference>
<dbReference type="InterPro" id="IPR016131">
    <property type="entry name" value="Haemerythrin_Fe_BS"/>
</dbReference>
<sequence>MVKVPVPFAWNEDFATSYRLIDLEHRTLFNGLFALSEFNTRDQLLACKEVFVMHFRDEQGQMEKANYEHFEEHKGIHEGFLEKMGHWKAPVAQKDIRFGMEWLVNHIPTEDFKYKGKL</sequence>
<dbReference type="GO" id="GO:0005506">
    <property type="term" value="F:iron ion binding"/>
    <property type="evidence" value="ECO:0007669"/>
    <property type="project" value="InterPro"/>
</dbReference>
<keyword evidence="2 4" id="KW-0479">Metal-binding</keyword>
<dbReference type="InterPro" id="IPR050669">
    <property type="entry name" value="Hemerythrin"/>
</dbReference>
<dbReference type="GeneID" id="106166317"/>
<dbReference type="InterPro" id="IPR002063">
    <property type="entry name" value="Haemerythrin"/>
</dbReference>
<dbReference type="PRINTS" id="PR00186">
    <property type="entry name" value="HEMERYTHRIN"/>
</dbReference>
<dbReference type="Pfam" id="PF01814">
    <property type="entry name" value="Hemerythrin"/>
    <property type="match status" value="1"/>
</dbReference>
<dbReference type="KEGG" id="lak:106166317"/>
<keyword evidence="3 4" id="KW-0408">Iron</keyword>
<protein>
    <submittedName>
        <fullName evidence="7 8">Hemerythrin subunit alpha</fullName>
    </submittedName>
</protein>
<feature type="binding site" evidence="4">
    <location>
        <position position="58"/>
    </location>
    <ligand>
        <name>Fe cation</name>
        <dbReference type="ChEBI" id="CHEBI:24875"/>
        <label>2</label>
    </ligand>
</feature>
<dbReference type="SUPFAM" id="SSF47188">
    <property type="entry name" value="Hemerythrin-like"/>
    <property type="match status" value="1"/>
</dbReference>
<organism evidence="6 8">
    <name type="scientific">Lingula anatina</name>
    <name type="common">Brachiopod</name>
    <name type="synonym">Lingula unguis</name>
    <dbReference type="NCBI Taxonomy" id="7574"/>
    <lineage>
        <taxon>Eukaryota</taxon>
        <taxon>Metazoa</taxon>
        <taxon>Spiralia</taxon>
        <taxon>Lophotrochozoa</taxon>
        <taxon>Brachiopoda</taxon>
        <taxon>Linguliformea</taxon>
        <taxon>Lingulata</taxon>
        <taxon>Lingulida</taxon>
        <taxon>Linguloidea</taxon>
        <taxon>Lingulidae</taxon>
        <taxon>Lingula</taxon>
    </lineage>
</organism>
<evidence type="ECO:0000313" key="6">
    <source>
        <dbReference type="Proteomes" id="UP000085678"/>
    </source>
</evidence>
<dbReference type="PIRSF" id="PIRSF002033">
    <property type="entry name" value="Hemerythrin"/>
    <property type="match status" value="1"/>
</dbReference>
<name>A0A1S3IQF1_LINAN</name>
<dbReference type="AlphaFoldDB" id="A0A1S3IQF1"/>
<feature type="binding site" evidence="4">
    <location>
        <position position="25"/>
    </location>
    <ligand>
        <name>Fe cation</name>
        <dbReference type="ChEBI" id="CHEBI:24875"/>
        <label>1</label>
    </ligand>
</feature>
<dbReference type="NCBIfam" id="TIGR02481">
    <property type="entry name" value="hemeryth_dom"/>
    <property type="match status" value="1"/>
</dbReference>
<reference evidence="7 8" key="1">
    <citation type="submission" date="2025-04" db="UniProtKB">
        <authorList>
            <consortium name="RefSeq"/>
        </authorList>
    </citation>
    <scope>IDENTIFICATION</scope>
    <source>
        <tissue evidence="7 8">Gonads</tissue>
    </source>
</reference>
<feature type="binding site" evidence="4">
    <location>
        <position position="106"/>
    </location>
    <ligand>
        <name>Fe cation</name>
        <dbReference type="ChEBI" id="CHEBI:24875"/>
        <label>2</label>
    </ligand>
</feature>
<evidence type="ECO:0000256" key="1">
    <source>
        <dbReference type="ARBA" id="ARBA00010587"/>
    </source>
</evidence>
<dbReference type="RefSeq" id="XP_013400298.1">
    <property type="nucleotide sequence ID" value="XM_013544844.1"/>
</dbReference>
<dbReference type="Proteomes" id="UP000085678">
    <property type="component" value="Unplaced"/>
</dbReference>
<gene>
    <name evidence="8" type="primary">LOC106166317</name>
    <name evidence="7" type="synonym">LOC106157089</name>
</gene>
<dbReference type="RefSeq" id="XP_013388042.1">
    <property type="nucleotide sequence ID" value="XM_013532588.2"/>
</dbReference>
<dbReference type="PROSITE" id="PS00550">
    <property type="entry name" value="HEMERYTHRINS"/>
    <property type="match status" value="1"/>
</dbReference>
<dbReference type="CDD" id="cd12107">
    <property type="entry name" value="Hemerythrin"/>
    <property type="match status" value="1"/>
</dbReference>
<evidence type="ECO:0000259" key="5">
    <source>
        <dbReference type="Pfam" id="PF01814"/>
    </source>
</evidence>
<feature type="binding site" evidence="4">
    <location>
        <position position="111"/>
    </location>
    <ligand>
        <name>Fe cation</name>
        <dbReference type="ChEBI" id="CHEBI:24875"/>
        <label>1</label>
    </ligand>
</feature>
<dbReference type="Gene3D" id="1.20.120.50">
    <property type="entry name" value="Hemerythrin-like"/>
    <property type="match status" value="1"/>
</dbReference>
<dbReference type="InterPro" id="IPR012312">
    <property type="entry name" value="Hemerythrin-like"/>
</dbReference>
<feature type="binding site" evidence="4">
    <location>
        <position position="54"/>
    </location>
    <ligand>
        <name>Fe cation</name>
        <dbReference type="ChEBI" id="CHEBI:24875"/>
        <label>1</label>
    </ligand>
</feature>
<feature type="binding site" evidence="4">
    <location>
        <position position="111"/>
    </location>
    <ligand>
        <name>Fe cation</name>
        <dbReference type="ChEBI" id="CHEBI:24875"/>
        <label>2</label>
    </ligand>
</feature>
<evidence type="ECO:0000313" key="7">
    <source>
        <dbReference type="RefSeq" id="XP_013388042.1"/>
    </source>
</evidence>
<proteinExistence type="inferred from homology"/>
<evidence type="ECO:0000256" key="3">
    <source>
        <dbReference type="ARBA" id="ARBA00023004"/>
    </source>
</evidence>
<evidence type="ECO:0000256" key="2">
    <source>
        <dbReference type="ARBA" id="ARBA00022723"/>
    </source>
</evidence>
<comment type="similarity">
    <text evidence="1">Belongs to the hemerythrin family.</text>
</comment>
<feature type="binding site" evidence="4">
    <location>
        <position position="58"/>
    </location>
    <ligand>
        <name>Fe cation</name>
        <dbReference type="ChEBI" id="CHEBI:24875"/>
        <label>1</label>
    </ligand>
</feature>
<feature type="domain" description="Hemerythrin-like" evidence="5">
    <location>
        <begin position="17"/>
        <end position="117"/>
    </location>
</feature>
<dbReference type="GeneID" id="106157089"/>
<evidence type="ECO:0000256" key="4">
    <source>
        <dbReference type="PIRSR" id="PIRSR002033-1"/>
    </source>
</evidence>
<feature type="binding site" evidence="4">
    <location>
        <position position="73"/>
    </location>
    <ligand>
        <name>Fe cation</name>
        <dbReference type="ChEBI" id="CHEBI:24875"/>
        <label>2</label>
    </ligand>
</feature>
<dbReference type="PANTHER" id="PTHR37164:SF1">
    <property type="entry name" value="BACTERIOHEMERYTHRIN"/>
    <property type="match status" value="1"/>
</dbReference>
<accession>A0A1S3IQF1</accession>
<dbReference type="InterPro" id="IPR012827">
    <property type="entry name" value="Hemerythrin_metal-bd"/>
</dbReference>
<keyword evidence="6" id="KW-1185">Reference proteome</keyword>
<evidence type="ECO:0000313" key="8">
    <source>
        <dbReference type="RefSeq" id="XP_013400298.1"/>
    </source>
</evidence>
<dbReference type="InterPro" id="IPR035938">
    <property type="entry name" value="Hemerythrin-like_sf"/>
</dbReference>
<dbReference type="KEGG" id="lak:106157089"/>
<dbReference type="OrthoDB" id="6317175at2759"/>